<evidence type="ECO:0000259" key="3">
    <source>
        <dbReference type="Pfam" id="PF01761"/>
    </source>
</evidence>
<name>A0A0C9T400_SPHS4</name>
<evidence type="ECO:0000313" key="5">
    <source>
        <dbReference type="Proteomes" id="UP000054279"/>
    </source>
</evidence>
<dbReference type="Pfam" id="PF01761">
    <property type="entry name" value="DHQ_synthase"/>
    <property type="match status" value="1"/>
</dbReference>
<dbReference type="InterPro" id="IPR050071">
    <property type="entry name" value="Dehydroquinate_synthase"/>
</dbReference>
<protein>
    <recommendedName>
        <fullName evidence="3">3-dehydroquinate synthase N-terminal domain-containing protein</fullName>
    </recommendedName>
</protein>
<keyword evidence="2" id="KW-0520">NAD</keyword>
<keyword evidence="5" id="KW-1185">Reference proteome</keyword>
<dbReference type="EMBL" id="KN837629">
    <property type="protein sequence ID" value="KIJ23598.1"/>
    <property type="molecule type" value="Genomic_DNA"/>
</dbReference>
<feature type="domain" description="3-dehydroquinate synthase N-terminal" evidence="3">
    <location>
        <begin position="131"/>
        <end position="160"/>
    </location>
</feature>
<organism evidence="4 5">
    <name type="scientific">Sphaerobolus stellatus (strain SS14)</name>
    <dbReference type="NCBI Taxonomy" id="990650"/>
    <lineage>
        <taxon>Eukaryota</taxon>
        <taxon>Fungi</taxon>
        <taxon>Dikarya</taxon>
        <taxon>Basidiomycota</taxon>
        <taxon>Agaricomycotina</taxon>
        <taxon>Agaricomycetes</taxon>
        <taxon>Phallomycetidae</taxon>
        <taxon>Geastrales</taxon>
        <taxon>Sphaerobolaceae</taxon>
        <taxon>Sphaerobolus</taxon>
    </lineage>
</organism>
<proteinExistence type="predicted"/>
<reference evidence="4 5" key="1">
    <citation type="submission" date="2014-06" db="EMBL/GenBank/DDBJ databases">
        <title>Evolutionary Origins and Diversification of the Mycorrhizal Mutualists.</title>
        <authorList>
            <consortium name="DOE Joint Genome Institute"/>
            <consortium name="Mycorrhizal Genomics Consortium"/>
            <person name="Kohler A."/>
            <person name="Kuo A."/>
            <person name="Nagy L.G."/>
            <person name="Floudas D."/>
            <person name="Copeland A."/>
            <person name="Barry K.W."/>
            <person name="Cichocki N."/>
            <person name="Veneault-Fourrey C."/>
            <person name="LaButti K."/>
            <person name="Lindquist E.A."/>
            <person name="Lipzen A."/>
            <person name="Lundell T."/>
            <person name="Morin E."/>
            <person name="Murat C."/>
            <person name="Riley R."/>
            <person name="Ohm R."/>
            <person name="Sun H."/>
            <person name="Tunlid A."/>
            <person name="Henrissat B."/>
            <person name="Grigoriev I.V."/>
            <person name="Hibbett D.S."/>
            <person name="Martin F."/>
        </authorList>
    </citation>
    <scope>NUCLEOTIDE SEQUENCE [LARGE SCALE GENOMIC DNA]</scope>
    <source>
        <strain evidence="4 5">SS14</strain>
    </source>
</reference>
<dbReference type="GO" id="GO:0003856">
    <property type="term" value="F:3-dehydroquinate synthase activity"/>
    <property type="evidence" value="ECO:0007669"/>
    <property type="project" value="TreeGrafter"/>
</dbReference>
<dbReference type="PANTHER" id="PTHR43622:SF1">
    <property type="entry name" value="3-DEHYDROQUINATE SYNTHASE"/>
    <property type="match status" value="1"/>
</dbReference>
<dbReference type="Gene3D" id="3.40.50.1970">
    <property type="match status" value="1"/>
</dbReference>
<dbReference type="OrthoDB" id="197068at2759"/>
<dbReference type="HOGENOM" id="CLU_1240820_0_0_1"/>
<sequence>MTSRCLHVLRCPPISSRCPFSTRTQSIAGFTSVLQSLPSSTHVLINDTRIAALYLDFTAEFQSKLPSGRCLLIHVVPPGETSESRECKAEIEDYLISNACITDTVFLALSGGVIDDNILWLTLTLEERLPCKNLIGAFWRPEYIFIDAAFLETLPTRELSNGMADVVKTAAIWNKDDLNLGAKKYSRLFRRPPRTTPGG</sequence>
<dbReference type="PANTHER" id="PTHR43622">
    <property type="entry name" value="3-DEHYDROQUINATE SYNTHASE"/>
    <property type="match status" value="1"/>
</dbReference>
<dbReference type="GO" id="GO:0046872">
    <property type="term" value="F:metal ion binding"/>
    <property type="evidence" value="ECO:0007669"/>
    <property type="project" value="UniProtKB-KW"/>
</dbReference>
<evidence type="ECO:0000313" key="4">
    <source>
        <dbReference type="EMBL" id="KIJ23598.1"/>
    </source>
</evidence>
<gene>
    <name evidence="4" type="ORF">M422DRAFT_275790</name>
</gene>
<evidence type="ECO:0000256" key="2">
    <source>
        <dbReference type="ARBA" id="ARBA00023027"/>
    </source>
</evidence>
<dbReference type="Proteomes" id="UP000054279">
    <property type="component" value="Unassembled WGS sequence"/>
</dbReference>
<evidence type="ECO:0000256" key="1">
    <source>
        <dbReference type="ARBA" id="ARBA00022723"/>
    </source>
</evidence>
<dbReference type="InterPro" id="IPR030960">
    <property type="entry name" value="DHQS/DOIS_N"/>
</dbReference>
<keyword evidence="1" id="KW-0479">Metal-binding</keyword>
<dbReference type="AlphaFoldDB" id="A0A0C9T400"/>
<dbReference type="SUPFAM" id="SSF56796">
    <property type="entry name" value="Dehydroquinate synthase-like"/>
    <property type="match status" value="1"/>
</dbReference>
<accession>A0A0C9T400</accession>